<dbReference type="AlphaFoldDB" id="A0A699ZWY6"/>
<organism evidence="2 3">
    <name type="scientific">Haematococcus lacustris</name>
    <name type="common">Green alga</name>
    <name type="synonym">Haematococcus pluvialis</name>
    <dbReference type="NCBI Taxonomy" id="44745"/>
    <lineage>
        <taxon>Eukaryota</taxon>
        <taxon>Viridiplantae</taxon>
        <taxon>Chlorophyta</taxon>
        <taxon>core chlorophytes</taxon>
        <taxon>Chlorophyceae</taxon>
        <taxon>CS clade</taxon>
        <taxon>Chlamydomonadales</taxon>
        <taxon>Haematococcaceae</taxon>
        <taxon>Haematococcus</taxon>
    </lineage>
</organism>
<comment type="caution">
    <text evidence="2">The sequence shown here is derived from an EMBL/GenBank/DDBJ whole genome shotgun (WGS) entry which is preliminary data.</text>
</comment>
<sequence>MEALVRDKGADPSVAASDAAQHPHLCAACTCKLPHLPSICLVRPSVTRHPFPVVQNPVRAPPISSCVGGAIEGDSCFYNEEAGLGWIQTSIQNRKQHGNWTKGEGGRQNRKNRKLGVKEGAANR</sequence>
<dbReference type="Proteomes" id="UP000485058">
    <property type="component" value="Unassembled WGS sequence"/>
</dbReference>
<proteinExistence type="predicted"/>
<feature type="region of interest" description="Disordered" evidence="1">
    <location>
        <begin position="95"/>
        <end position="124"/>
    </location>
</feature>
<gene>
    <name evidence="2" type="ORF">HaLaN_21849</name>
</gene>
<keyword evidence="3" id="KW-1185">Reference proteome</keyword>
<evidence type="ECO:0000313" key="2">
    <source>
        <dbReference type="EMBL" id="GFH24119.1"/>
    </source>
</evidence>
<dbReference type="EMBL" id="BLLF01002448">
    <property type="protein sequence ID" value="GFH24119.1"/>
    <property type="molecule type" value="Genomic_DNA"/>
</dbReference>
<protein>
    <submittedName>
        <fullName evidence="2">Uncharacterized protein</fullName>
    </submittedName>
</protein>
<reference evidence="2 3" key="1">
    <citation type="submission" date="2020-02" db="EMBL/GenBank/DDBJ databases">
        <title>Draft genome sequence of Haematococcus lacustris strain NIES-144.</title>
        <authorList>
            <person name="Morimoto D."/>
            <person name="Nakagawa S."/>
            <person name="Yoshida T."/>
            <person name="Sawayama S."/>
        </authorList>
    </citation>
    <scope>NUCLEOTIDE SEQUENCE [LARGE SCALE GENOMIC DNA]</scope>
    <source>
        <strain evidence="2 3">NIES-144</strain>
    </source>
</reference>
<evidence type="ECO:0000313" key="3">
    <source>
        <dbReference type="Proteomes" id="UP000485058"/>
    </source>
</evidence>
<name>A0A699ZWY6_HAELA</name>
<accession>A0A699ZWY6</accession>
<evidence type="ECO:0000256" key="1">
    <source>
        <dbReference type="SAM" id="MobiDB-lite"/>
    </source>
</evidence>